<evidence type="ECO:0000256" key="2">
    <source>
        <dbReference type="ARBA" id="ARBA00014286"/>
    </source>
</evidence>
<dbReference type="GO" id="GO:0006629">
    <property type="term" value="P:lipid metabolic process"/>
    <property type="evidence" value="ECO:0007669"/>
    <property type="project" value="InterPro"/>
</dbReference>
<dbReference type="Proteomes" id="UP001322277">
    <property type="component" value="Chromosome 6"/>
</dbReference>
<dbReference type="GeneID" id="87946902"/>
<feature type="region of interest" description="Disordered" evidence="3">
    <location>
        <begin position="12"/>
        <end position="45"/>
    </location>
</feature>
<keyword evidence="4" id="KW-1133">Transmembrane helix</keyword>
<gene>
    <name evidence="5" type="ORF">CDEST_10400</name>
</gene>
<sequence length="511" mass="57984">MNFQVDRGLRVPANNARGEMTSPSPASSQSLHSSTEESGSSYEARRHPDATPFLCSVRFRSPRRVWDLVPLSVRQFVRNQSIGRDLVGMTLGITIGASTILLILFALVFVSKPDSSIRSLPYEFISGNPLSSDGNSDEQVLNRWLADYSRSVIPKPCHSHNDYWRPYPLFSALVAGCTGVEADIWLSDDGTDLLVGHDRGALSANKTLTTMYLDPLMKILDAENPESHWANHTPYDQPRGAFKTDPNATLVLLIDVKSDPRDTWPLLVKQLEPLRRKQFLTRYEHIQVGPGLITKQSRWPAAVTVVGTGNLDRRTFYDTDHRSYPDFNAYHDTFIDAPLEILPVENTFWRYEGNDPDYRGAITSSSRMWDVDETYMTSTSFKQAIGSVRTGFSGAQLARLRQQIKTARLSGLRTRYWDIPDWPIGYREYIWQVLVEEGVDLLNVDDLEGATRRGWVDGYIKDVIWMAVVSTYIFGCGFAMLVMWRRYLRRQWMQRIADANNAELIGHMGAA</sequence>
<dbReference type="GO" id="GO:0008081">
    <property type="term" value="F:phosphoric diester hydrolase activity"/>
    <property type="evidence" value="ECO:0007669"/>
    <property type="project" value="InterPro"/>
</dbReference>
<organism evidence="5 6">
    <name type="scientific">Colletotrichum destructivum</name>
    <dbReference type="NCBI Taxonomy" id="34406"/>
    <lineage>
        <taxon>Eukaryota</taxon>
        <taxon>Fungi</taxon>
        <taxon>Dikarya</taxon>
        <taxon>Ascomycota</taxon>
        <taxon>Pezizomycotina</taxon>
        <taxon>Sordariomycetes</taxon>
        <taxon>Hypocreomycetidae</taxon>
        <taxon>Glomerellales</taxon>
        <taxon>Glomerellaceae</taxon>
        <taxon>Colletotrichum</taxon>
        <taxon>Colletotrichum destructivum species complex</taxon>
    </lineage>
</organism>
<dbReference type="SUPFAM" id="SSF51695">
    <property type="entry name" value="PLC-like phosphodiesterases"/>
    <property type="match status" value="1"/>
</dbReference>
<dbReference type="PANTHER" id="PTHR31571:SF1">
    <property type="entry name" value="ALTERED INHERITANCE OF MITOCHONDRIA PROTEIN 6"/>
    <property type="match status" value="1"/>
</dbReference>
<dbReference type="PANTHER" id="PTHR31571">
    <property type="entry name" value="ALTERED INHERITANCE OF MITOCHONDRIA PROTEIN 6"/>
    <property type="match status" value="1"/>
</dbReference>
<dbReference type="AlphaFoldDB" id="A0AAX4IPD1"/>
<name>A0AAX4IPD1_9PEZI</name>
<reference evidence="6" key="1">
    <citation type="journal article" date="2023" name="bioRxiv">
        <title>Complete genome of the Medicago anthracnose fungus, Colletotrichum destructivum, reveals a mini-chromosome-like region within a core chromosome.</title>
        <authorList>
            <person name="Lapalu N."/>
            <person name="Simon A."/>
            <person name="Lu A."/>
            <person name="Plaumann P.-L."/>
            <person name="Amselem J."/>
            <person name="Pigne S."/>
            <person name="Auger A."/>
            <person name="Koch C."/>
            <person name="Dallery J.-F."/>
            <person name="O'Connell R.J."/>
        </authorList>
    </citation>
    <scope>NUCLEOTIDE SEQUENCE [LARGE SCALE GENOMIC DNA]</scope>
    <source>
        <strain evidence="6">CBS 520.97</strain>
    </source>
</reference>
<accession>A0AAX4IPD1</accession>
<keyword evidence="4" id="KW-0472">Membrane</keyword>
<evidence type="ECO:0000256" key="1">
    <source>
        <dbReference type="ARBA" id="ARBA00008858"/>
    </source>
</evidence>
<comment type="similarity">
    <text evidence="1">Belongs to the AIM6 family.</text>
</comment>
<feature type="compositionally biased region" description="Low complexity" evidence="3">
    <location>
        <begin position="22"/>
        <end position="42"/>
    </location>
</feature>
<feature type="transmembrane region" description="Helical" evidence="4">
    <location>
        <begin position="86"/>
        <end position="110"/>
    </location>
</feature>
<dbReference type="RefSeq" id="XP_062782609.1">
    <property type="nucleotide sequence ID" value="XM_062926558.1"/>
</dbReference>
<protein>
    <recommendedName>
        <fullName evidence="2">Altered inheritance of mitochondria protein 6</fullName>
    </recommendedName>
</protein>
<keyword evidence="6" id="KW-1185">Reference proteome</keyword>
<dbReference type="InterPro" id="IPR017946">
    <property type="entry name" value="PLC-like_Pdiesterase_TIM-brl"/>
</dbReference>
<dbReference type="InterPro" id="IPR051236">
    <property type="entry name" value="HAT_RTT109-like"/>
</dbReference>
<evidence type="ECO:0000256" key="3">
    <source>
        <dbReference type="SAM" id="MobiDB-lite"/>
    </source>
</evidence>
<keyword evidence="4" id="KW-0812">Transmembrane</keyword>
<dbReference type="KEGG" id="cdet:87946902"/>
<evidence type="ECO:0000313" key="6">
    <source>
        <dbReference type="Proteomes" id="UP001322277"/>
    </source>
</evidence>
<proteinExistence type="inferred from homology"/>
<evidence type="ECO:0000313" key="5">
    <source>
        <dbReference type="EMBL" id="WQF85386.1"/>
    </source>
</evidence>
<feature type="transmembrane region" description="Helical" evidence="4">
    <location>
        <begin position="463"/>
        <end position="484"/>
    </location>
</feature>
<evidence type="ECO:0000256" key="4">
    <source>
        <dbReference type="SAM" id="Phobius"/>
    </source>
</evidence>
<dbReference type="EMBL" id="CP137310">
    <property type="protein sequence ID" value="WQF85386.1"/>
    <property type="molecule type" value="Genomic_DNA"/>
</dbReference>